<name>A0A1X0RAF5_RHIZD</name>
<gene>
    <name evidence="1" type="ORF">BCV72DRAFT_321306</name>
</gene>
<organism evidence="1">
    <name type="scientific">Rhizopus microsporus var. microsporus</name>
    <dbReference type="NCBI Taxonomy" id="86635"/>
    <lineage>
        <taxon>Eukaryota</taxon>
        <taxon>Fungi</taxon>
        <taxon>Fungi incertae sedis</taxon>
        <taxon>Mucoromycota</taxon>
        <taxon>Mucoromycotina</taxon>
        <taxon>Mucoromycetes</taxon>
        <taxon>Mucorales</taxon>
        <taxon>Mucorineae</taxon>
        <taxon>Rhizopodaceae</taxon>
        <taxon>Rhizopus</taxon>
    </lineage>
</organism>
<dbReference type="VEuPathDB" id="FungiDB:BCV72DRAFT_321306"/>
<protein>
    <submittedName>
        <fullName evidence="1">Uncharacterized protein</fullName>
    </submittedName>
</protein>
<dbReference type="OrthoDB" id="5514950at2759"/>
<evidence type="ECO:0000313" key="1">
    <source>
        <dbReference type="EMBL" id="ORE09040.1"/>
    </source>
</evidence>
<reference evidence="1" key="1">
    <citation type="journal article" date="2016" name="Proc. Natl. Acad. Sci. U.S.A.">
        <title>Lipid metabolic changes in an early divergent fungus govern the establishment of a mutualistic symbiosis with endobacteria.</title>
        <authorList>
            <person name="Lastovetsky O.A."/>
            <person name="Gaspar M.L."/>
            <person name="Mondo S.J."/>
            <person name="LaButti K.M."/>
            <person name="Sandor L."/>
            <person name="Grigoriev I.V."/>
            <person name="Henry S.A."/>
            <person name="Pawlowska T.E."/>
        </authorList>
    </citation>
    <scope>NUCLEOTIDE SEQUENCE [LARGE SCALE GENOMIC DNA]</scope>
    <source>
        <strain evidence="1">ATCC 52814</strain>
    </source>
</reference>
<proteinExistence type="predicted"/>
<accession>A0A1X0RAF5</accession>
<sequence>MFVTEQLINIYSMTVVSIQCKTKKNTIIPLLRETTFAYLGVLFKPGGHLDPEEPIQRNTCKALATMNMLSSIGVNPSGFSKLLCTRFYAHIVRPQLEYGLAISRFTASQLHALEEAQNNCIKEIYGARDKASIKVMLYMPRLPLMSERISILQAQFLFRSLYLPEDALLACLLPYIRNTRGSQWYALSRTSLWKTVLSTTEEPNTRSLKTAKRRFLQQNLEIRQQCQNFKLLSSCQRSRCIRWRLGWLPGGKPRSYPLSFLLNMLPLRPSALPNLALTWSQRWPIICSLLHELDQLHPNKLTSTKHPHGQKLLV</sequence>
<dbReference type="AlphaFoldDB" id="A0A1X0RAF5"/>
<dbReference type="Proteomes" id="UP000242414">
    <property type="component" value="Unassembled WGS sequence"/>
</dbReference>
<dbReference type="EMBL" id="KV921880">
    <property type="protein sequence ID" value="ORE09040.1"/>
    <property type="molecule type" value="Genomic_DNA"/>
</dbReference>